<dbReference type="AlphaFoldDB" id="A0A166D5T4"/>
<evidence type="ECO:0000313" key="3">
    <source>
        <dbReference type="Proteomes" id="UP000076798"/>
    </source>
</evidence>
<gene>
    <name evidence="2" type="ORF">SISSUDRAFT_776722</name>
</gene>
<name>A0A166D5T4_9AGAM</name>
<feature type="domain" description="NAD(P)-binding" evidence="1">
    <location>
        <begin position="7"/>
        <end position="157"/>
    </location>
</feature>
<dbReference type="InterPro" id="IPR016040">
    <property type="entry name" value="NAD(P)-bd_dom"/>
</dbReference>
<dbReference type="SUPFAM" id="SSF51735">
    <property type="entry name" value="NAD(P)-binding Rossmann-fold domains"/>
    <property type="match status" value="1"/>
</dbReference>
<evidence type="ECO:0000259" key="1">
    <source>
        <dbReference type="Pfam" id="PF13460"/>
    </source>
</evidence>
<dbReference type="PANTHER" id="PTHR47129:SF1">
    <property type="entry name" value="NMRA-LIKE DOMAIN-CONTAINING PROTEIN"/>
    <property type="match status" value="1"/>
</dbReference>
<protein>
    <submittedName>
        <fullName evidence="2">NAD(P)-binding protein</fullName>
    </submittedName>
</protein>
<dbReference type="Gene3D" id="3.40.50.720">
    <property type="entry name" value="NAD(P)-binding Rossmann-like Domain"/>
    <property type="match status" value="1"/>
</dbReference>
<dbReference type="Gene3D" id="3.90.25.10">
    <property type="entry name" value="UDP-galactose 4-epimerase, domain 1"/>
    <property type="match status" value="1"/>
</dbReference>
<dbReference type="PANTHER" id="PTHR47129">
    <property type="entry name" value="QUINONE OXIDOREDUCTASE 2"/>
    <property type="match status" value="1"/>
</dbReference>
<keyword evidence="3" id="KW-1185">Reference proteome</keyword>
<dbReference type="Proteomes" id="UP000076798">
    <property type="component" value="Unassembled WGS sequence"/>
</dbReference>
<dbReference type="OrthoDB" id="419598at2759"/>
<accession>A0A166D5T4</accession>
<proteinExistence type="predicted"/>
<dbReference type="InterPro" id="IPR036291">
    <property type="entry name" value="NAD(P)-bd_dom_sf"/>
</dbReference>
<dbReference type="EMBL" id="KV428068">
    <property type="protein sequence ID" value="KZT38164.1"/>
    <property type="molecule type" value="Genomic_DNA"/>
</dbReference>
<sequence length="313" mass="33943">MKIILTGTTGKLGSRVLAHIQALLRDTTHSLIISVYNPDKGPELADGTAYEIRRGNFSDPPTLDSAFKGGDILLLISYPSIANELRVKNHKNAIDAAIRVGVKHIFYTSLAFAGPPSSSSSSAAVMQAHLSTEAYLRSTLAKTDIKYTVIREGLYTESWPLYLGFVDPKAGEREALVPESGGRGIAWAKRDELGEATARLIVDAANAPSGSGFAYADKTILLTGPRALSLEDTARIISKHLTHPFVVRTVSVEEFTKVGGKMYEKLGEEWAGMWATTYTAIAQGETEVVDETLEKILGRKPESVEITLETEFA</sequence>
<dbReference type="InterPro" id="IPR052718">
    <property type="entry name" value="NmrA-type_oxidoreductase"/>
</dbReference>
<organism evidence="2 3">
    <name type="scientific">Sistotremastrum suecicum HHB10207 ss-3</name>
    <dbReference type="NCBI Taxonomy" id="1314776"/>
    <lineage>
        <taxon>Eukaryota</taxon>
        <taxon>Fungi</taxon>
        <taxon>Dikarya</taxon>
        <taxon>Basidiomycota</taxon>
        <taxon>Agaricomycotina</taxon>
        <taxon>Agaricomycetes</taxon>
        <taxon>Sistotremastrales</taxon>
        <taxon>Sistotremastraceae</taxon>
        <taxon>Sistotremastrum</taxon>
    </lineage>
</organism>
<reference evidence="2 3" key="1">
    <citation type="journal article" date="2016" name="Mol. Biol. Evol.">
        <title>Comparative Genomics of Early-Diverging Mushroom-Forming Fungi Provides Insights into the Origins of Lignocellulose Decay Capabilities.</title>
        <authorList>
            <person name="Nagy L.G."/>
            <person name="Riley R."/>
            <person name="Tritt A."/>
            <person name="Adam C."/>
            <person name="Daum C."/>
            <person name="Floudas D."/>
            <person name="Sun H."/>
            <person name="Yadav J.S."/>
            <person name="Pangilinan J."/>
            <person name="Larsson K.H."/>
            <person name="Matsuura K."/>
            <person name="Barry K."/>
            <person name="Labutti K."/>
            <person name="Kuo R."/>
            <person name="Ohm R.A."/>
            <person name="Bhattacharya S.S."/>
            <person name="Shirouzu T."/>
            <person name="Yoshinaga Y."/>
            <person name="Martin F.M."/>
            <person name="Grigoriev I.V."/>
            <person name="Hibbett D.S."/>
        </authorList>
    </citation>
    <scope>NUCLEOTIDE SEQUENCE [LARGE SCALE GENOMIC DNA]</scope>
    <source>
        <strain evidence="2 3">HHB10207 ss-3</strain>
    </source>
</reference>
<evidence type="ECO:0000313" key="2">
    <source>
        <dbReference type="EMBL" id="KZT38164.1"/>
    </source>
</evidence>
<dbReference type="Pfam" id="PF13460">
    <property type="entry name" value="NAD_binding_10"/>
    <property type="match status" value="1"/>
</dbReference>
<dbReference type="STRING" id="1314776.A0A166D5T4"/>